<evidence type="ECO:0000313" key="2">
    <source>
        <dbReference type="Proteomes" id="UP000324800"/>
    </source>
</evidence>
<dbReference type="AlphaFoldDB" id="A0A5J4UU02"/>
<sequence>GYYLLNTDIQNLPNSANGDYAFSTESGTVWMFDAAWYNSGDIDPDQITPASDTTPLSDGTATAGISTEYSRVDHVHPLSITTTIPISDSASGSVDRANYYARSDHSHPINIATIIPAQDSASGSVVTTNYYARNDHFHPINEETNASNIPIVDGVGDNGTSAFYARHGHVHPQQLTYDGNNSATKFIKTGGTNSDILIANGKTQKQNIANNSNEFKIDTRSGFGKLQFNQHWSNGTGISTYLYQIILSLATGFSNAWILYFDSDVNRYGELWCLIDSYSYNTIIYQTSISALQVDAGTDQTLTGIKTFYKALQVIPSSNGTFNEGIRISRYPTNQRIKIQVVSDPNSNSGKIDNQWLVGSTGNNSANPLGFAIVKAGEEGQADGGLQISADGNTLSFNGQVIAGGSVNYSQDNTILWGTKSLGTDGGFYTNGITVFWRDHQLQFDPFYQR</sequence>
<name>A0A5J4UU02_9EUKA</name>
<proteinExistence type="predicted"/>
<comment type="caution">
    <text evidence="1">The sequence shown here is derived from an EMBL/GenBank/DDBJ whole genome shotgun (WGS) entry which is preliminary data.</text>
</comment>
<dbReference type="EMBL" id="SNRW01012454">
    <property type="protein sequence ID" value="KAA6373803.1"/>
    <property type="molecule type" value="Genomic_DNA"/>
</dbReference>
<evidence type="ECO:0000313" key="1">
    <source>
        <dbReference type="EMBL" id="KAA6373803.1"/>
    </source>
</evidence>
<reference evidence="1 2" key="1">
    <citation type="submission" date="2019-03" db="EMBL/GenBank/DDBJ databases">
        <title>Single cell metagenomics reveals metabolic interactions within the superorganism composed of flagellate Streblomastix strix and complex community of Bacteroidetes bacteria on its surface.</title>
        <authorList>
            <person name="Treitli S.C."/>
            <person name="Kolisko M."/>
            <person name="Husnik F."/>
            <person name="Keeling P."/>
            <person name="Hampl V."/>
        </authorList>
    </citation>
    <scope>NUCLEOTIDE SEQUENCE [LARGE SCALE GENOMIC DNA]</scope>
    <source>
        <strain evidence="1">ST1C</strain>
    </source>
</reference>
<organism evidence="1 2">
    <name type="scientific">Streblomastix strix</name>
    <dbReference type="NCBI Taxonomy" id="222440"/>
    <lineage>
        <taxon>Eukaryota</taxon>
        <taxon>Metamonada</taxon>
        <taxon>Preaxostyla</taxon>
        <taxon>Oxymonadida</taxon>
        <taxon>Streblomastigidae</taxon>
        <taxon>Streblomastix</taxon>
    </lineage>
</organism>
<protein>
    <submittedName>
        <fullName evidence="1">Uncharacterized protein</fullName>
    </submittedName>
</protein>
<gene>
    <name evidence="1" type="ORF">EZS28_030670</name>
</gene>
<feature type="non-terminal residue" evidence="1">
    <location>
        <position position="1"/>
    </location>
</feature>
<accession>A0A5J4UU02</accession>
<dbReference type="Proteomes" id="UP000324800">
    <property type="component" value="Unassembled WGS sequence"/>
</dbReference>